<organism evidence="1 2">
    <name type="scientific">Thermobifida cellulosilytica TB100</name>
    <dbReference type="NCBI Taxonomy" id="665004"/>
    <lineage>
        <taxon>Bacteria</taxon>
        <taxon>Bacillati</taxon>
        <taxon>Actinomycetota</taxon>
        <taxon>Actinomycetes</taxon>
        <taxon>Streptosporangiales</taxon>
        <taxon>Nocardiopsidaceae</taxon>
        <taxon>Thermobifida</taxon>
    </lineage>
</organism>
<gene>
    <name evidence="1" type="ORF">AC529_09810</name>
</gene>
<accession>A0A147KHW4</accession>
<comment type="caution">
    <text evidence="1">The sequence shown here is derived from an EMBL/GenBank/DDBJ whole genome shotgun (WGS) entry which is preliminary data.</text>
</comment>
<dbReference type="Proteomes" id="UP000074382">
    <property type="component" value="Unassembled WGS sequence"/>
</dbReference>
<protein>
    <submittedName>
        <fullName evidence="1">Uncharacterized protein</fullName>
    </submittedName>
</protein>
<evidence type="ECO:0000313" key="1">
    <source>
        <dbReference type="EMBL" id="KUP96887.1"/>
    </source>
</evidence>
<dbReference type="PATRIC" id="fig|665004.4.peg.3853"/>
<dbReference type="AlphaFoldDB" id="A0A147KHW4"/>
<name>A0A147KHW4_THECS</name>
<evidence type="ECO:0000313" key="2">
    <source>
        <dbReference type="Proteomes" id="UP000074382"/>
    </source>
</evidence>
<dbReference type="OrthoDB" id="3425471at2"/>
<dbReference type="InterPro" id="IPR023815">
    <property type="entry name" value="CRISPR-assoc_Csx19"/>
</dbReference>
<reference evidence="2" key="1">
    <citation type="journal article" date="2017" name="Acta Aliment.">
        <title>Plant polysaccharide degrading enzyme system of Thermpbifida cellulosilytica TB100 revealed by de novo genome project data.</title>
        <authorList>
            <person name="Toth A."/>
            <person name="Baka E."/>
            <person name="Luzics S."/>
            <person name="Bata-Vidacs I."/>
            <person name="Nagy I."/>
            <person name="Balint B."/>
            <person name="Herceg R."/>
            <person name="Olasz F."/>
            <person name="Wilk T."/>
            <person name="Nagy T."/>
            <person name="Kriszt B."/>
            <person name="Nagy I."/>
            <person name="Kukolya J."/>
        </authorList>
    </citation>
    <scope>NUCLEOTIDE SEQUENCE [LARGE SCALE GENOMIC DNA]</scope>
    <source>
        <strain evidence="2">TB100</strain>
    </source>
</reference>
<dbReference type="NCBIfam" id="TIGR03984">
    <property type="entry name" value="CRISPR-associated protein Csx19"/>
    <property type="match status" value="1"/>
</dbReference>
<dbReference type="EMBL" id="LGEM01000062">
    <property type="protein sequence ID" value="KUP96887.1"/>
    <property type="molecule type" value="Genomic_DNA"/>
</dbReference>
<sequence length="207" mass="22506">MRLRELTAAQVEQVLADVFDAGVRCALLDGQAPGQRQWLLAELGDGRITGTCPGRRWWRSDRSAFADWSAAPPGPRERWRVLEVLVFCGSAQIRIGERAEQGWLAVDEDASALPDYLRPRDRRLLLAGRTARAAPDGAPFSLALEPSGSAAVLPLRWGGADTGGRAWLSVREYWARDPGTGVVGVAFHRLTGMGVAGAPVRPGRRTR</sequence>
<keyword evidence="2" id="KW-1185">Reference proteome</keyword>
<proteinExistence type="predicted"/>